<feature type="compositionally biased region" description="Basic and acidic residues" evidence="1">
    <location>
        <begin position="316"/>
        <end position="327"/>
    </location>
</feature>
<dbReference type="Proteomes" id="UP001375812">
    <property type="component" value="Unassembled WGS sequence"/>
</dbReference>
<evidence type="ECO:0000256" key="1">
    <source>
        <dbReference type="SAM" id="MobiDB-lite"/>
    </source>
</evidence>
<evidence type="ECO:0000313" key="5">
    <source>
        <dbReference type="Proteomes" id="UP001375812"/>
    </source>
</evidence>
<dbReference type="InterPro" id="IPR036691">
    <property type="entry name" value="Endo/exonu/phosph_ase_sf"/>
</dbReference>
<proteinExistence type="predicted"/>
<dbReference type="Gene3D" id="3.60.10.10">
    <property type="entry name" value="Endonuclease/exonuclease/phosphatase"/>
    <property type="match status" value="1"/>
</dbReference>
<keyword evidence="2" id="KW-1133">Transmembrane helix</keyword>
<dbReference type="InterPro" id="IPR005135">
    <property type="entry name" value="Endo/exonuclease/phosphatase"/>
</dbReference>
<reference evidence="4 5" key="1">
    <citation type="submission" date="2023-12" db="EMBL/GenBank/DDBJ databases">
        <title>Gut-associated functions are favored during microbiome assembly across C. elegans life.</title>
        <authorList>
            <person name="Zimmermann J."/>
        </authorList>
    </citation>
    <scope>NUCLEOTIDE SEQUENCE [LARGE SCALE GENOMIC DNA]</scope>
    <source>
        <strain evidence="4 5">MYb71</strain>
    </source>
</reference>
<dbReference type="RefSeq" id="WP_339561694.1">
    <property type="nucleotide sequence ID" value="NZ_JBBGZH010000001.1"/>
</dbReference>
<sequence>MTSIIAPQSTRMGNFMSKRRENLSFLLLLAAVALSVPLVLGFLGALHPALDSFSHFRAHLAVLLAVLTLPLLFTKMRREAAMLLLFAILAFSTTVGAARDFLSGSTGAQAKEQGGARYSLVQINLREDNSEPKRILQMIARERPDVITYEEASEQWTKWLTILQSSYPYHLNCADDPKTWGVGILSKRPFSEDAPTACVGDGLLAIAPINFGGTTVHVAALHFSWPWPRWQPHQLRYIEPELQKLKGPRVIAGDFNAAPWSNAVRRVEYASGTRHMTGIGGTWMTHLLPVSLSPYIGLPIDQVLVSPEIGGAQVSGREDAGSDHLPVRLDFSVPPPVRPDEVEPETQSVMLQ</sequence>
<keyword evidence="5" id="KW-1185">Reference proteome</keyword>
<keyword evidence="4" id="KW-0378">Hydrolase</keyword>
<comment type="caution">
    <text evidence="4">The sequence shown here is derived from an EMBL/GenBank/DDBJ whole genome shotgun (WGS) entry which is preliminary data.</text>
</comment>
<organism evidence="4 5">
    <name type="scientific">Ochrobactrum vermis</name>
    <dbReference type="NCBI Taxonomy" id="1827297"/>
    <lineage>
        <taxon>Bacteria</taxon>
        <taxon>Pseudomonadati</taxon>
        <taxon>Pseudomonadota</taxon>
        <taxon>Alphaproteobacteria</taxon>
        <taxon>Hyphomicrobiales</taxon>
        <taxon>Brucellaceae</taxon>
        <taxon>Brucella/Ochrobactrum group</taxon>
        <taxon>Ochrobactrum</taxon>
    </lineage>
</organism>
<feature type="transmembrane region" description="Helical" evidence="2">
    <location>
        <begin position="57"/>
        <end position="73"/>
    </location>
</feature>
<dbReference type="Pfam" id="PF03372">
    <property type="entry name" value="Exo_endo_phos"/>
    <property type="match status" value="1"/>
</dbReference>
<dbReference type="PANTHER" id="PTHR14859:SF1">
    <property type="entry name" value="PGAP2-INTERACTING PROTEIN"/>
    <property type="match status" value="1"/>
</dbReference>
<keyword evidence="4" id="KW-0255">Endonuclease</keyword>
<evidence type="ECO:0000313" key="4">
    <source>
        <dbReference type="EMBL" id="MEJ5018766.1"/>
    </source>
</evidence>
<feature type="transmembrane region" description="Helical" evidence="2">
    <location>
        <begin position="80"/>
        <end position="98"/>
    </location>
</feature>
<keyword evidence="4" id="KW-0540">Nuclease</keyword>
<dbReference type="InterPro" id="IPR051916">
    <property type="entry name" value="GPI-anchor_lipid_remodeler"/>
</dbReference>
<evidence type="ECO:0000256" key="2">
    <source>
        <dbReference type="SAM" id="Phobius"/>
    </source>
</evidence>
<dbReference type="EMBL" id="JBBGZH010000001">
    <property type="protein sequence ID" value="MEJ5018766.1"/>
    <property type="molecule type" value="Genomic_DNA"/>
</dbReference>
<feature type="region of interest" description="Disordered" evidence="1">
    <location>
        <begin position="314"/>
        <end position="352"/>
    </location>
</feature>
<protein>
    <submittedName>
        <fullName evidence="4">Endonuclease/exonuclease/phosphatase family protein</fullName>
    </submittedName>
</protein>
<dbReference type="SUPFAM" id="SSF56219">
    <property type="entry name" value="DNase I-like"/>
    <property type="match status" value="1"/>
</dbReference>
<feature type="domain" description="Endonuclease/exonuclease/phosphatase" evidence="3">
    <location>
        <begin position="122"/>
        <end position="324"/>
    </location>
</feature>
<keyword evidence="2" id="KW-0812">Transmembrane</keyword>
<dbReference type="GO" id="GO:0004519">
    <property type="term" value="F:endonuclease activity"/>
    <property type="evidence" value="ECO:0007669"/>
    <property type="project" value="UniProtKB-KW"/>
</dbReference>
<gene>
    <name evidence="4" type="ORF">WH297_03280</name>
</gene>
<name>A0ABU8P9L0_9HYPH</name>
<keyword evidence="2" id="KW-0472">Membrane</keyword>
<evidence type="ECO:0000259" key="3">
    <source>
        <dbReference type="Pfam" id="PF03372"/>
    </source>
</evidence>
<dbReference type="PANTHER" id="PTHR14859">
    <property type="entry name" value="CALCOFLUOR WHITE HYPERSENSITIVE PROTEIN PRECURSOR"/>
    <property type="match status" value="1"/>
</dbReference>
<accession>A0ABU8P9L0</accession>